<dbReference type="PANTHER" id="PTHR42747">
    <property type="entry name" value="NITRONATE MONOOXYGENASE-RELATED"/>
    <property type="match status" value="1"/>
</dbReference>
<dbReference type="Pfam" id="PF03060">
    <property type="entry name" value="NMO"/>
    <property type="match status" value="1"/>
</dbReference>
<comment type="cofactor">
    <cofactor evidence="1">
        <name>FMN</name>
        <dbReference type="ChEBI" id="CHEBI:58210"/>
    </cofactor>
</comment>
<evidence type="ECO:0000256" key="8">
    <source>
        <dbReference type="ARBA" id="ARBA00022741"/>
    </source>
</evidence>
<dbReference type="STRING" id="1221500.ABE65_005365"/>
<accession>A0A160IKC5</accession>
<evidence type="ECO:0000256" key="10">
    <source>
        <dbReference type="ARBA" id="ARBA00023033"/>
    </source>
</evidence>
<dbReference type="GO" id="GO:0018580">
    <property type="term" value="F:nitronate monooxygenase activity"/>
    <property type="evidence" value="ECO:0007669"/>
    <property type="project" value="InterPro"/>
</dbReference>
<evidence type="ECO:0000256" key="6">
    <source>
        <dbReference type="ARBA" id="ARBA00022630"/>
    </source>
</evidence>
<reference evidence="13 14" key="1">
    <citation type="submission" date="2016-04" db="EMBL/GenBank/DDBJ databases">
        <title>Complete genome sequence of Fictibacillus phosphorivorans G25-29, a strain toxic to nematodes.</title>
        <authorList>
            <person name="Zheng Z."/>
        </authorList>
    </citation>
    <scope>NUCLEOTIDE SEQUENCE [LARGE SCALE GENOMIC DNA]</scope>
    <source>
        <strain evidence="13 14">G25-29</strain>
    </source>
</reference>
<comment type="similarity">
    <text evidence="3">Belongs to the nitronate monooxygenase family. NMO class I subfamily.</text>
</comment>
<dbReference type="KEGG" id="fpn:ABE65_005365"/>
<dbReference type="AlphaFoldDB" id="A0A160IKC5"/>
<evidence type="ECO:0000256" key="9">
    <source>
        <dbReference type="ARBA" id="ARBA00023002"/>
    </source>
</evidence>
<dbReference type="PANTHER" id="PTHR42747:SF3">
    <property type="entry name" value="NITRONATE MONOOXYGENASE-RELATED"/>
    <property type="match status" value="1"/>
</dbReference>
<keyword evidence="9" id="KW-0560">Oxidoreductase</keyword>
<dbReference type="GO" id="GO:0000166">
    <property type="term" value="F:nucleotide binding"/>
    <property type="evidence" value="ECO:0007669"/>
    <property type="project" value="UniProtKB-KW"/>
</dbReference>
<gene>
    <name evidence="13" type="ORF">ABE65_005365</name>
</gene>
<evidence type="ECO:0000313" key="14">
    <source>
        <dbReference type="Proteomes" id="UP000076623"/>
    </source>
</evidence>
<evidence type="ECO:0000256" key="7">
    <source>
        <dbReference type="ARBA" id="ARBA00022643"/>
    </source>
</evidence>
<evidence type="ECO:0000256" key="4">
    <source>
        <dbReference type="ARBA" id="ARBA00013457"/>
    </source>
</evidence>
<name>A0A160IKC5_9BACL</name>
<comment type="catalytic activity">
    <reaction evidence="12">
        <text>3 propionate 3-nitronate + 3 O2 + H2O = 3 3-oxopropanoate + 2 nitrate + nitrite + H2O2 + 3 H(+)</text>
        <dbReference type="Rhea" id="RHEA:57332"/>
        <dbReference type="ChEBI" id="CHEBI:15377"/>
        <dbReference type="ChEBI" id="CHEBI:15378"/>
        <dbReference type="ChEBI" id="CHEBI:15379"/>
        <dbReference type="ChEBI" id="CHEBI:16240"/>
        <dbReference type="ChEBI" id="CHEBI:16301"/>
        <dbReference type="ChEBI" id="CHEBI:17632"/>
        <dbReference type="ChEBI" id="CHEBI:33190"/>
        <dbReference type="ChEBI" id="CHEBI:136067"/>
    </reaction>
</comment>
<keyword evidence="14" id="KW-1185">Reference proteome</keyword>
<sequence length="359" mass="38239">MEVTLMICSMLNIKYPIIQAGMAGGPTTPELVAEVSEAGALGTLGAGYMAPQQIKSALESIRKLTRSPIAVNLFLPDTTDMDKDTILAMQQHLNTYRKKLGIPEVHDIPETENLFAEQLAAVIEAGVKIVSFTFDAPSKRLVEKLHTSEIIVIATATSVEEAIHLESNGVDLIVAQGAEAGGHRGAFLSGGSESMIGTMALIPQVVDAVSCPVVAAGGIMDGRGMAAALTLGASAVQLGTAFLTVKESGANSIHKETILTSRDTDTKITKVFSGKSARGFKNKMMIDLERTVRDDVPPYPLQHILTSDIRKEAAIQGDKEMMSMWAGQASSLARESSASELVRSLVDQCDAAFQKAPWR</sequence>
<protein>
    <recommendedName>
        <fullName evidence="4">Probable nitronate monooxygenase</fullName>
    </recommendedName>
    <alternativeName>
        <fullName evidence="11">Propionate 3-nitronate monooxygenase</fullName>
    </alternativeName>
</protein>
<dbReference type="Proteomes" id="UP000076623">
    <property type="component" value="Chromosome"/>
</dbReference>
<evidence type="ECO:0000256" key="11">
    <source>
        <dbReference type="ARBA" id="ARBA00031155"/>
    </source>
</evidence>
<dbReference type="EMBL" id="CP015378">
    <property type="protein sequence ID" value="ANC76266.1"/>
    <property type="molecule type" value="Genomic_DNA"/>
</dbReference>
<evidence type="ECO:0000256" key="1">
    <source>
        <dbReference type="ARBA" id="ARBA00001917"/>
    </source>
</evidence>
<evidence type="ECO:0000256" key="5">
    <source>
        <dbReference type="ARBA" id="ARBA00022575"/>
    </source>
</evidence>
<dbReference type="Gene3D" id="3.20.20.70">
    <property type="entry name" value="Aldolase class I"/>
    <property type="match status" value="1"/>
</dbReference>
<dbReference type="FunFam" id="3.20.20.70:FF:000154">
    <property type="entry name" value="Probable nitronate monooxygenase"/>
    <property type="match status" value="1"/>
</dbReference>
<dbReference type="InterPro" id="IPR004136">
    <property type="entry name" value="NMO"/>
</dbReference>
<keyword evidence="8" id="KW-0547">Nucleotide-binding</keyword>
<comment type="function">
    <text evidence="2">Nitronate monooxygenase that uses molecular oxygen to catalyze the oxidative denitrification of alkyl nitronates. Acts on propionate 3-nitronate (P3N), the presumed physiological substrate. Probably functions in the detoxification of P3N, a metabolic poison produced by plants and fungi as a defense mechanism.</text>
</comment>
<dbReference type="InterPro" id="IPR013785">
    <property type="entry name" value="Aldolase_TIM"/>
</dbReference>
<keyword evidence="7" id="KW-0288">FMN</keyword>
<dbReference type="SUPFAM" id="SSF51412">
    <property type="entry name" value="Inosine monophosphate dehydrogenase (IMPDH)"/>
    <property type="match status" value="1"/>
</dbReference>
<evidence type="ECO:0000256" key="3">
    <source>
        <dbReference type="ARBA" id="ARBA00009881"/>
    </source>
</evidence>
<organism evidence="13 14">
    <name type="scientific">Fictibacillus phosphorivorans</name>
    <dbReference type="NCBI Taxonomy" id="1221500"/>
    <lineage>
        <taxon>Bacteria</taxon>
        <taxon>Bacillati</taxon>
        <taxon>Bacillota</taxon>
        <taxon>Bacilli</taxon>
        <taxon>Bacillales</taxon>
        <taxon>Fictibacillaceae</taxon>
        <taxon>Fictibacillus</taxon>
    </lineage>
</organism>
<evidence type="ECO:0000256" key="2">
    <source>
        <dbReference type="ARBA" id="ARBA00003535"/>
    </source>
</evidence>
<evidence type="ECO:0000313" key="13">
    <source>
        <dbReference type="EMBL" id="ANC76266.1"/>
    </source>
</evidence>
<keyword evidence="6" id="KW-0285">Flavoprotein</keyword>
<dbReference type="CDD" id="cd04730">
    <property type="entry name" value="NPD_like"/>
    <property type="match status" value="1"/>
</dbReference>
<dbReference type="GO" id="GO:0009636">
    <property type="term" value="P:response to toxic substance"/>
    <property type="evidence" value="ECO:0007669"/>
    <property type="project" value="UniProtKB-KW"/>
</dbReference>
<keyword evidence="5" id="KW-0216">Detoxification</keyword>
<evidence type="ECO:0000256" key="12">
    <source>
        <dbReference type="ARBA" id="ARBA00049401"/>
    </source>
</evidence>
<keyword evidence="10 13" id="KW-0503">Monooxygenase</keyword>
<proteinExistence type="inferred from homology"/>